<dbReference type="AlphaFoldDB" id="A0A5M3PQT9"/>
<proteinExistence type="predicted"/>
<keyword evidence="3" id="KW-1185">Reference proteome</keyword>
<organism evidence="2 3">
    <name type="scientific">Marinobacter salsuginis</name>
    <dbReference type="NCBI Taxonomy" id="418719"/>
    <lineage>
        <taxon>Bacteria</taxon>
        <taxon>Pseudomonadati</taxon>
        <taxon>Pseudomonadota</taxon>
        <taxon>Gammaproteobacteria</taxon>
        <taxon>Pseudomonadales</taxon>
        <taxon>Marinobacteraceae</taxon>
        <taxon>Marinobacter</taxon>
    </lineage>
</organism>
<dbReference type="SUPFAM" id="SSF53850">
    <property type="entry name" value="Periplasmic binding protein-like II"/>
    <property type="match status" value="1"/>
</dbReference>
<evidence type="ECO:0000313" key="2">
    <source>
        <dbReference type="EMBL" id="GBO85280.1"/>
    </source>
</evidence>
<name>A0A5M3PQT9_9GAMM</name>
<protein>
    <recommendedName>
        <fullName evidence="1">Solute-binding protein family 3/N-terminal domain-containing protein</fullName>
    </recommendedName>
</protein>
<dbReference type="RefSeq" id="WP_069184049.1">
    <property type="nucleotide sequence ID" value="NZ_BGZH01000002.1"/>
</dbReference>
<accession>A0A5M3PQT9</accession>
<dbReference type="Gene3D" id="3.40.190.10">
    <property type="entry name" value="Periplasmic binding protein-like II"/>
    <property type="match status" value="2"/>
</dbReference>
<sequence>MDRLLSPKLIQFVWLSLFSLSLFADSKRPHVIGVFEGIDREIAVEDGELVGRFAPYYQCVFSRVQGDFQFVEMPLAQMLYRLEKGGISAGLPMVQTAERDEYADFGGLLFQTEYVYLLLQDLPPLDSLSGLRFAFVRQFVGDKLLRGADPQVIHVSDWGQAVEMLKRGRVDVVVLPWVLIDTYMKGYDKPYFDRTAAWVDLSMYISHRLDDSDLTEDLRKAIRKCRFIAEQNQGGWDIPVRRQDLKN</sequence>
<evidence type="ECO:0000313" key="3">
    <source>
        <dbReference type="Proteomes" id="UP000340077"/>
    </source>
</evidence>
<feature type="domain" description="Solute-binding protein family 3/N-terminal" evidence="1">
    <location>
        <begin position="41"/>
        <end position="236"/>
    </location>
</feature>
<gene>
    <name evidence="2" type="ORF">MS5N3_27310</name>
</gene>
<reference evidence="2 3" key="1">
    <citation type="journal article" date="2019" name="J. Gen. Appl. Microbiol.">
        <title>Aerobic degradation of cis-dichloroethene by the marine bacterium Marinobacter salsuginis strain 5N-3.</title>
        <authorList>
            <person name="Inoue Y."/>
            <person name="Fukunaga Y."/>
            <person name="Katsumata H."/>
            <person name="Ohji S."/>
            <person name="Hosoyama A."/>
            <person name="Mori K."/>
            <person name="Ando K."/>
        </authorList>
    </citation>
    <scope>NUCLEOTIDE SEQUENCE [LARGE SCALE GENOMIC DNA]</scope>
    <source>
        <strain evidence="2 3">5N-3</strain>
    </source>
</reference>
<dbReference type="InterPro" id="IPR001638">
    <property type="entry name" value="Solute-binding_3/MltF_N"/>
</dbReference>
<evidence type="ECO:0000259" key="1">
    <source>
        <dbReference type="SMART" id="SM00062"/>
    </source>
</evidence>
<comment type="caution">
    <text evidence="2">The sequence shown here is derived from an EMBL/GenBank/DDBJ whole genome shotgun (WGS) entry which is preliminary data.</text>
</comment>
<dbReference type="SMART" id="SM00062">
    <property type="entry name" value="PBPb"/>
    <property type="match status" value="1"/>
</dbReference>
<dbReference type="EMBL" id="BGZH01000002">
    <property type="protein sequence ID" value="GBO85280.1"/>
    <property type="molecule type" value="Genomic_DNA"/>
</dbReference>
<dbReference type="Proteomes" id="UP000340077">
    <property type="component" value="Unassembled WGS sequence"/>
</dbReference>